<name>A0A4Z2I406_9TELE</name>
<evidence type="ECO:0000313" key="2">
    <source>
        <dbReference type="EMBL" id="TNN72799.1"/>
    </source>
</evidence>
<organism evidence="2 3">
    <name type="scientific">Liparis tanakae</name>
    <name type="common">Tanaka's snailfish</name>
    <dbReference type="NCBI Taxonomy" id="230148"/>
    <lineage>
        <taxon>Eukaryota</taxon>
        <taxon>Metazoa</taxon>
        <taxon>Chordata</taxon>
        <taxon>Craniata</taxon>
        <taxon>Vertebrata</taxon>
        <taxon>Euteleostomi</taxon>
        <taxon>Actinopterygii</taxon>
        <taxon>Neopterygii</taxon>
        <taxon>Teleostei</taxon>
        <taxon>Neoteleostei</taxon>
        <taxon>Acanthomorphata</taxon>
        <taxon>Eupercaria</taxon>
        <taxon>Perciformes</taxon>
        <taxon>Cottioidei</taxon>
        <taxon>Cottales</taxon>
        <taxon>Liparidae</taxon>
        <taxon>Liparis</taxon>
    </lineage>
</organism>
<gene>
    <name evidence="2" type="ORF">EYF80_016910</name>
</gene>
<evidence type="ECO:0000313" key="3">
    <source>
        <dbReference type="Proteomes" id="UP000314294"/>
    </source>
</evidence>
<feature type="region of interest" description="Disordered" evidence="1">
    <location>
        <begin position="53"/>
        <end position="75"/>
    </location>
</feature>
<dbReference type="AlphaFoldDB" id="A0A4Z2I406"/>
<keyword evidence="3" id="KW-1185">Reference proteome</keyword>
<dbReference type="Proteomes" id="UP000314294">
    <property type="component" value="Unassembled WGS sequence"/>
</dbReference>
<dbReference type="EMBL" id="SRLO01000132">
    <property type="protein sequence ID" value="TNN72799.1"/>
    <property type="molecule type" value="Genomic_DNA"/>
</dbReference>
<evidence type="ECO:0000256" key="1">
    <source>
        <dbReference type="SAM" id="MobiDB-lite"/>
    </source>
</evidence>
<feature type="compositionally biased region" description="Basic residues" evidence="1">
    <location>
        <begin position="64"/>
        <end position="75"/>
    </location>
</feature>
<reference evidence="2 3" key="1">
    <citation type="submission" date="2019-03" db="EMBL/GenBank/DDBJ databases">
        <title>First draft genome of Liparis tanakae, snailfish: a comprehensive survey of snailfish specific genes.</title>
        <authorList>
            <person name="Kim W."/>
            <person name="Song I."/>
            <person name="Jeong J.-H."/>
            <person name="Kim D."/>
            <person name="Kim S."/>
            <person name="Ryu S."/>
            <person name="Song J.Y."/>
            <person name="Lee S.K."/>
        </authorList>
    </citation>
    <scope>NUCLEOTIDE SEQUENCE [LARGE SCALE GENOMIC DNA]</scope>
    <source>
        <tissue evidence="2">Muscle</tissue>
    </source>
</reference>
<sequence>MNNSRNGDAEEKLCNAAARERKRPGGRSRTICPSAGDCPRIEDGVKLRQRKNKRGGVNCPAMKTRAKARRWPRRQ</sequence>
<proteinExistence type="predicted"/>
<comment type="caution">
    <text evidence="2">The sequence shown here is derived from an EMBL/GenBank/DDBJ whole genome shotgun (WGS) entry which is preliminary data.</text>
</comment>
<protein>
    <submittedName>
        <fullName evidence="2">Uncharacterized protein</fullName>
    </submittedName>
</protein>
<accession>A0A4Z2I406</accession>